<dbReference type="OrthoDB" id="9768937at2"/>
<dbReference type="Gene3D" id="3.40.50.2000">
    <property type="entry name" value="Glycogen Phosphorylase B"/>
    <property type="match status" value="2"/>
</dbReference>
<dbReference type="AlphaFoldDB" id="A0A5E6PJ78"/>
<dbReference type="InterPro" id="IPR050194">
    <property type="entry name" value="Glycosyltransferase_grp1"/>
</dbReference>
<evidence type="ECO:0000259" key="1">
    <source>
        <dbReference type="Pfam" id="PF00534"/>
    </source>
</evidence>
<name>A0A5E6PJ78_PSEFL</name>
<dbReference type="EC" id="2.4.1.-" evidence="2"/>
<dbReference type="RefSeq" id="WP_150709406.1">
    <property type="nucleotide sequence ID" value="NZ_CABVHK010000001.1"/>
</dbReference>
<keyword evidence="2" id="KW-0808">Transferase</keyword>
<dbReference type="PANTHER" id="PTHR45947:SF15">
    <property type="entry name" value="TEICHURONIC ACID BIOSYNTHESIS GLYCOSYLTRANSFERASE TUAC-RELATED"/>
    <property type="match status" value="1"/>
</dbReference>
<dbReference type="Proteomes" id="UP000326953">
    <property type="component" value="Unassembled WGS sequence"/>
</dbReference>
<feature type="domain" description="Glycosyl transferase family 1" evidence="1">
    <location>
        <begin position="223"/>
        <end position="377"/>
    </location>
</feature>
<dbReference type="PANTHER" id="PTHR45947">
    <property type="entry name" value="SULFOQUINOVOSYL TRANSFERASE SQD2"/>
    <property type="match status" value="1"/>
</dbReference>
<accession>A0A5E6PJ78</accession>
<dbReference type="Pfam" id="PF00534">
    <property type="entry name" value="Glycos_transf_1"/>
    <property type="match status" value="1"/>
</dbReference>
<sequence length="400" mass="44496">MRIAYFINQYPKVSHSFIRREILALERQGFEVQRIALRGWDAELVDGEDVAERDKTRYVLQDGVKGLAVPVLQALRAEPRRFFAALWLALRMGRRADRPWPYHLVYLAEACLVLNWLRAFGAEHVHAHFGTNSTEVVMLANALGGPAYSFTVHGPEEFDKPQSIYLGEKVRRAAFVAAISSYGRSQLYRWVAHTHWEKVKVVHCGLERAFHEVPAVAMPSVPRLVCVGRLCEQKGQLLLLEAARILAEQGVEFELVLAGDGEMRGQIEALIVLHGLQSRVRITGWISSDQVRAQILAARAMVLPSFAEGLPVVIMEAMALRRPVLTTYVAGIPELVSPGENGWLFPAGAVDELAAAMADCLAQPAEVLQRMGESAYQKVLERHDIDTEAAKLASLLRAHA</sequence>
<dbReference type="EMBL" id="CABVHK010000001">
    <property type="protein sequence ID" value="VVM43501.1"/>
    <property type="molecule type" value="Genomic_DNA"/>
</dbReference>
<protein>
    <submittedName>
        <fullName evidence="2">Glycosyltransferase Gtf1</fullName>
        <ecNumber evidence="2">2.4.1.-</ecNumber>
    </submittedName>
</protein>
<gene>
    <name evidence="2" type="primary">gtf1_1</name>
    <name evidence="2" type="ORF">PS662_00421</name>
</gene>
<keyword evidence="2" id="KW-0328">Glycosyltransferase</keyword>
<evidence type="ECO:0000313" key="3">
    <source>
        <dbReference type="Proteomes" id="UP000326953"/>
    </source>
</evidence>
<dbReference type="SUPFAM" id="SSF53756">
    <property type="entry name" value="UDP-Glycosyltransferase/glycogen phosphorylase"/>
    <property type="match status" value="1"/>
</dbReference>
<evidence type="ECO:0000313" key="2">
    <source>
        <dbReference type="EMBL" id="VVM43501.1"/>
    </source>
</evidence>
<dbReference type="InterPro" id="IPR001296">
    <property type="entry name" value="Glyco_trans_1"/>
</dbReference>
<reference evidence="2 3" key="1">
    <citation type="submission" date="2019-09" db="EMBL/GenBank/DDBJ databases">
        <authorList>
            <person name="Chandra G."/>
            <person name="Truman W A."/>
        </authorList>
    </citation>
    <scope>NUCLEOTIDE SEQUENCE [LARGE SCALE GENOMIC DNA]</scope>
    <source>
        <strain evidence="2">PS662</strain>
    </source>
</reference>
<organism evidence="2 3">
    <name type="scientific">Pseudomonas fluorescens</name>
    <dbReference type="NCBI Taxonomy" id="294"/>
    <lineage>
        <taxon>Bacteria</taxon>
        <taxon>Pseudomonadati</taxon>
        <taxon>Pseudomonadota</taxon>
        <taxon>Gammaproteobacteria</taxon>
        <taxon>Pseudomonadales</taxon>
        <taxon>Pseudomonadaceae</taxon>
        <taxon>Pseudomonas</taxon>
    </lineage>
</organism>
<proteinExistence type="predicted"/>
<dbReference type="GO" id="GO:0016757">
    <property type="term" value="F:glycosyltransferase activity"/>
    <property type="evidence" value="ECO:0007669"/>
    <property type="project" value="UniProtKB-KW"/>
</dbReference>